<dbReference type="RefSeq" id="XP_013328060.1">
    <property type="nucleotide sequence ID" value="XM_013472606.1"/>
</dbReference>
<dbReference type="PANTHER" id="PTHR31668">
    <property type="entry name" value="GLUCOSE TRANSPORT TRANSCRIPTION REGULATOR RGT1-RELATED-RELATED"/>
    <property type="match status" value="1"/>
</dbReference>
<evidence type="ECO:0000256" key="3">
    <source>
        <dbReference type="ARBA" id="ARBA00022833"/>
    </source>
</evidence>
<proteinExistence type="predicted"/>
<feature type="compositionally biased region" description="Basic and acidic residues" evidence="8">
    <location>
        <begin position="45"/>
        <end position="64"/>
    </location>
</feature>
<dbReference type="PANTHER" id="PTHR31668:SF18">
    <property type="entry name" value="MALTOSE FERMENTATION REGULATORY PROTEIN MAL13-RELATED"/>
    <property type="match status" value="1"/>
</dbReference>
<evidence type="ECO:0000256" key="7">
    <source>
        <dbReference type="ARBA" id="ARBA00023242"/>
    </source>
</evidence>
<dbReference type="EMBL" id="LASV01000184">
    <property type="protein sequence ID" value="KKA21448.1"/>
    <property type="molecule type" value="Genomic_DNA"/>
</dbReference>
<organism evidence="9 10">
    <name type="scientific">Rasamsonia emersonii (strain ATCC 16479 / CBS 393.64 / IMI 116815)</name>
    <dbReference type="NCBI Taxonomy" id="1408163"/>
    <lineage>
        <taxon>Eukaryota</taxon>
        <taxon>Fungi</taxon>
        <taxon>Dikarya</taxon>
        <taxon>Ascomycota</taxon>
        <taxon>Pezizomycotina</taxon>
        <taxon>Eurotiomycetes</taxon>
        <taxon>Eurotiomycetidae</taxon>
        <taxon>Eurotiales</taxon>
        <taxon>Trichocomaceae</taxon>
        <taxon>Rasamsonia</taxon>
    </lineage>
</organism>
<keyword evidence="7" id="KW-0539">Nucleus</keyword>
<dbReference type="Proteomes" id="UP000053958">
    <property type="component" value="Unassembled WGS sequence"/>
</dbReference>
<dbReference type="GO" id="GO:0005634">
    <property type="term" value="C:nucleus"/>
    <property type="evidence" value="ECO:0007669"/>
    <property type="project" value="UniProtKB-SubCell"/>
</dbReference>
<keyword evidence="6" id="KW-0804">Transcription</keyword>
<gene>
    <name evidence="9" type="ORF">T310_4527</name>
</gene>
<feature type="compositionally biased region" description="Polar residues" evidence="8">
    <location>
        <begin position="80"/>
        <end position="97"/>
    </location>
</feature>
<keyword evidence="5" id="KW-0238">DNA-binding</keyword>
<evidence type="ECO:0000256" key="6">
    <source>
        <dbReference type="ARBA" id="ARBA00023163"/>
    </source>
</evidence>
<keyword evidence="10" id="KW-1185">Reference proteome</keyword>
<evidence type="ECO:0008006" key="11">
    <source>
        <dbReference type="Google" id="ProtNLM"/>
    </source>
</evidence>
<dbReference type="InterPro" id="IPR050797">
    <property type="entry name" value="Carb_Metab_Trans_Reg"/>
</dbReference>
<comment type="subcellular location">
    <subcellularLocation>
        <location evidence="1">Nucleus</location>
    </subcellularLocation>
</comment>
<feature type="region of interest" description="Disordered" evidence="8">
    <location>
        <begin position="1"/>
        <end position="101"/>
    </location>
</feature>
<keyword evidence="3" id="KW-0862">Zinc</keyword>
<keyword evidence="2" id="KW-0479">Metal-binding</keyword>
<evidence type="ECO:0000256" key="5">
    <source>
        <dbReference type="ARBA" id="ARBA00023125"/>
    </source>
</evidence>
<evidence type="ECO:0000313" key="10">
    <source>
        <dbReference type="Proteomes" id="UP000053958"/>
    </source>
</evidence>
<keyword evidence="4" id="KW-0805">Transcription regulation</keyword>
<dbReference type="GeneID" id="25316875"/>
<dbReference type="GO" id="GO:0046872">
    <property type="term" value="F:metal ion binding"/>
    <property type="evidence" value="ECO:0007669"/>
    <property type="project" value="UniProtKB-KW"/>
</dbReference>
<evidence type="ECO:0000256" key="1">
    <source>
        <dbReference type="ARBA" id="ARBA00004123"/>
    </source>
</evidence>
<dbReference type="AlphaFoldDB" id="A0A0F4YUY9"/>
<sequence length="438" mass="47221">MVKDNIAGLSPAERTACPAEGLCPRGIADGDRLRIEGVGPGGGPRPDDAEGGVHEDVDGEEKRGPKFRRAAPIIDPATAPRNNPDGTGETGSATRSPPKNERWRTQDYALEAAVWARKLSWIINEYHNQSYSVWPVIKSDVLLDRLSLPFDANTYCLAAALCAATMAQLNLPAVAVEEDNLLIDSGYLARECIRIREQHSYREHLDVRSALASFFLHVYHAKVNKRNSAMMFIQEAISSAKLLGLDRDNRALQEPAGDVVDNGEILFSLLWVSERGYAMHLGLSPSYAQSFCVPVIESSPNVHVHGLLELARLFATFDQCSDAMVSEELLIASETALQGLSMNAENAALRVDEDDYLAARAVSGVALVAGFVGIDVFSLSCPGQPGPAECAAEFFIGGSSAFGAGSAAEVLRGRERSGGHVAVQFRIVGEFHALFWAA</sequence>
<dbReference type="OrthoDB" id="2017365at2759"/>
<evidence type="ECO:0000256" key="8">
    <source>
        <dbReference type="SAM" id="MobiDB-lite"/>
    </source>
</evidence>
<reference evidence="9 10" key="1">
    <citation type="submission" date="2015-04" db="EMBL/GenBank/DDBJ databases">
        <authorList>
            <person name="Heijne W.H."/>
            <person name="Fedorova N.D."/>
            <person name="Nierman W.C."/>
            <person name="Vollebregt A.W."/>
            <person name="Zhao Z."/>
            <person name="Wu L."/>
            <person name="Kumar M."/>
            <person name="Stam H."/>
            <person name="van den Berg M.A."/>
            <person name="Pel H.J."/>
        </authorList>
    </citation>
    <scope>NUCLEOTIDE SEQUENCE [LARGE SCALE GENOMIC DNA]</scope>
    <source>
        <strain evidence="9 10">CBS 393.64</strain>
    </source>
</reference>
<evidence type="ECO:0000256" key="4">
    <source>
        <dbReference type="ARBA" id="ARBA00023015"/>
    </source>
</evidence>
<evidence type="ECO:0000256" key="2">
    <source>
        <dbReference type="ARBA" id="ARBA00022723"/>
    </source>
</evidence>
<comment type="caution">
    <text evidence="9">The sequence shown here is derived from an EMBL/GenBank/DDBJ whole genome shotgun (WGS) entry which is preliminary data.</text>
</comment>
<accession>A0A0F4YUY9</accession>
<protein>
    <recommendedName>
        <fullName evidence="11">Transcription factor domain-containing protein</fullName>
    </recommendedName>
</protein>
<name>A0A0F4YUY9_RASE3</name>
<evidence type="ECO:0000313" key="9">
    <source>
        <dbReference type="EMBL" id="KKA21448.1"/>
    </source>
</evidence>
<dbReference type="CDD" id="cd12148">
    <property type="entry name" value="fungal_TF_MHR"/>
    <property type="match status" value="1"/>
</dbReference>
<dbReference type="GO" id="GO:0003677">
    <property type="term" value="F:DNA binding"/>
    <property type="evidence" value="ECO:0007669"/>
    <property type="project" value="UniProtKB-KW"/>
</dbReference>